<sequence length="124" mass="14607">NSLVKITLSKKKDKSSDLKNIFVKPIEVKAGLRLCFVYRYNTKDITKNYEIDEATDKIISYLENDFSQANVFTTTQEYSLMINKKNRCKIISKKTTSEKDVELTHDKNKRKFVDIENNIYLREL</sequence>
<protein>
    <submittedName>
        <fullName evidence="2">Uncharacterized protein</fullName>
    </submittedName>
</protein>
<proteinExistence type="predicted"/>
<dbReference type="Proteomes" id="UP000887581">
    <property type="component" value="Unplaced"/>
</dbReference>
<reference evidence="2" key="1">
    <citation type="submission" date="2022-11" db="UniProtKB">
        <authorList>
            <consortium name="WormBaseParasite"/>
        </authorList>
    </citation>
    <scope>IDENTIFICATION</scope>
</reference>
<name>A0A915PPF9_9BILA</name>
<dbReference type="AlphaFoldDB" id="A0A915PPF9"/>
<dbReference type="WBParaSite" id="sdigi.contig1759.g10489.t1">
    <property type="protein sequence ID" value="sdigi.contig1759.g10489.t1"/>
    <property type="gene ID" value="sdigi.contig1759.g10489"/>
</dbReference>
<accession>A0A915PPF9</accession>
<keyword evidence="1" id="KW-1185">Reference proteome</keyword>
<evidence type="ECO:0000313" key="2">
    <source>
        <dbReference type="WBParaSite" id="sdigi.contig1759.g10489.t1"/>
    </source>
</evidence>
<evidence type="ECO:0000313" key="1">
    <source>
        <dbReference type="Proteomes" id="UP000887581"/>
    </source>
</evidence>
<organism evidence="1 2">
    <name type="scientific">Setaria digitata</name>
    <dbReference type="NCBI Taxonomy" id="48799"/>
    <lineage>
        <taxon>Eukaryota</taxon>
        <taxon>Metazoa</taxon>
        <taxon>Ecdysozoa</taxon>
        <taxon>Nematoda</taxon>
        <taxon>Chromadorea</taxon>
        <taxon>Rhabditida</taxon>
        <taxon>Spirurina</taxon>
        <taxon>Spiruromorpha</taxon>
        <taxon>Filarioidea</taxon>
        <taxon>Setariidae</taxon>
        <taxon>Setaria</taxon>
    </lineage>
</organism>